<dbReference type="AlphaFoldDB" id="A0AAD9V630"/>
<dbReference type="Proteomes" id="UP001249851">
    <property type="component" value="Unassembled WGS sequence"/>
</dbReference>
<dbReference type="GO" id="GO:0003677">
    <property type="term" value="F:DNA binding"/>
    <property type="evidence" value="ECO:0007669"/>
    <property type="project" value="InterPro"/>
</dbReference>
<feature type="compositionally biased region" description="Basic residues" evidence="2">
    <location>
        <begin position="102"/>
        <end position="115"/>
    </location>
</feature>
<feature type="domain" description="BEN" evidence="3">
    <location>
        <begin position="401"/>
        <end position="507"/>
    </location>
</feature>
<gene>
    <name evidence="4" type="ORF">P5673_014311</name>
</gene>
<protein>
    <submittedName>
        <fullName evidence="4">BEN domain-containing protein 4</fullName>
    </submittedName>
</protein>
<name>A0AAD9V630_ACRCE</name>
<sequence length="676" mass="76336">MASNRVQTWIEHGEEVEANLAALIDSPLLVNLDGQPNLDETTDVCTDGTRKRARKLTVVMWESQEQQKRDNENSADKPEKAPAKKHLNDDKETDHIDSQSNKKNKGKETKKRAVKSRADKSKETRKQLLTKQQLRMKHVPRLLERYIRRLWQPFQELQDSDAEEETDGTAGEWSFSPITDTPDSRTSPNAGKNIKSPTSHIMGKKKNVPPSLGEPMVIPSRVQQQMSPLASLPPRVPVTPSTSSRQELLPQTQSGSLTSRSGTSLSETAEAFVRAMNSPCINVDEDYFPPGGFRDFLARPLGQDVSQESRKQLVQLQQENSQLRDEIAKLRAQLNSSAKKQPVPSAKVLRYMRDILVANTADGTELLPELPDVAIQDYTIRANLEPQPSQAPHDTVKLLEKSDVFVNRSALQSIVQSGHAKGALHLLKKLIPLVFSTEELGNSCGQGIGKGGKATNEGKRPLVQHKVNACKDYITAFCIQNNKDPPSEKDINQAFTQQKLEAFMHRHIQLGEMYSEYIRDSCDPDKKCEYCQNFNWQAPIMARIPRPFPDDQKEGHYLDVFNTPTTNANGSPRQIDNFLPLRARVKKLFSLGKLSSSEEETLKDLSKKLCVPVNEDRMKIIPLIVVLVKRSALQMKVKVMLVKIQFKMKLEVRRRLMMKSWKTIGQLQLQDQEEGF</sequence>
<keyword evidence="5" id="KW-1185">Reference proteome</keyword>
<reference evidence="4" key="1">
    <citation type="journal article" date="2023" name="G3 (Bethesda)">
        <title>Whole genome assembly and annotation of the endangered Caribbean coral Acropora cervicornis.</title>
        <authorList>
            <person name="Selwyn J.D."/>
            <person name="Vollmer S.V."/>
        </authorList>
    </citation>
    <scope>NUCLEOTIDE SEQUENCE</scope>
    <source>
        <strain evidence="4">K2</strain>
    </source>
</reference>
<dbReference type="InterPro" id="IPR018379">
    <property type="entry name" value="BEN_domain"/>
</dbReference>
<organism evidence="4 5">
    <name type="scientific">Acropora cervicornis</name>
    <name type="common">Staghorn coral</name>
    <dbReference type="NCBI Taxonomy" id="6130"/>
    <lineage>
        <taxon>Eukaryota</taxon>
        <taxon>Metazoa</taxon>
        <taxon>Cnidaria</taxon>
        <taxon>Anthozoa</taxon>
        <taxon>Hexacorallia</taxon>
        <taxon>Scleractinia</taxon>
        <taxon>Astrocoeniina</taxon>
        <taxon>Acroporidae</taxon>
        <taxon>Acropora</taxon>
    </lineage>
</organism>
<feature type="region of interest" description="Disordered" evidence="2">
    <location>
        <begin position="158"/>
        <end position="263"/>
    </location>
</feature>
<reference evidence="4" key="2">
    <citation type="journal article" date="2023" name="Science">
        <title>Genomic signatures of disease resistance in endangered staghorn corals.</title>
        <authorList>
            <person name="Vollmer S.V."/>
            <person name="Selwyn J.D."/>
            <person name="Despard B.A."/>
            <person name="Roesel C.L."/>
        </authorList>
    </citation>
    <scope>NUCLEOTIDE SEQUENCE</scope>
    <source>
        <strain evidence="4">K2</strain>
    </source>
</reference>
<feature type="compositionally biased region" description="Polar residues" evidence="2">
    <location>
        <begin position="176"/>
        <end position="199"/>
    </location>
</feature>
<feature type="region of interest" description="Disordered" evidence="2">
    <location>
        <begin position="62"/>
        <end position="132"/>
    </location>
</feature>
<keyword evidence="1" id="KW-0175">Coiled coil</keyword>
<comment type="caution">
    <text evidence="4">The sequence shown here is derived from an EMBL/GenBank/DDBJ whole genome shotgun (WGS) entry which is preliminary data.</text>
</comment>
<dbReference type="EMBL" id="JARQWQ010000028">
    <property type="protein sequence ID" value="KAK2562623.1"/>
    <property type="molecule type" value="Genomic_DNA"/>
</dbReference>
<feature type="compositionally biased region" description="Basic and acidic residues" evidence="2">
    <location>
        <begin position="116"/>
        <end position="126"/>
    </location>
</feature>
<feature type="coiled-coil region" evidence="1">
    <location>
        <begin position="306"/>
        <end position="340"/>
    </location>
</feature>
<evidence type="ECO:0000313" key="5">
    <source>
        <dbReference type="Proteomes" id="UP001249851"/>
    </source>
</evidence>
<evidence type="ECO:0000259" key="3">
    <source>
        <dbReference type="PROSITE" id="PS51457"/>
    </source>
</evidence>
<feature type="compositionally biased region" description="Acidic residues" evidence="2">
    <location>
        <begin position="158"/>
        <end position="167"/>
    </location>
</feature>
<evidence type="ECO:0000313" key="4">
    <source>
        <dbReference type="EMBL" id="KAK2562623.1"/>
    </source>
</evidence>
<evidence type="ECO:0000256" key="1">
    <source>
        <dbReference type="SAM" id="Coils"/>
    </source>
</evidence>
<evidence type="ECO:0000256" key="2">
    <source>
        <dbReference type="SAM" id="MobiDB-lite"/>
    </source>
</evidence>
<proteinExistence type="predicted"/>
<accession>A0AAD9V630</accession>
<feature type="compositionally biased region" description="Basic and acidic residues" evidence="2">
    <location>
        <begin position="65"/>
        <end position="97"/>
    </location>
</feature>
<feature type="compositionally biased region" description="Low complexity" evidence="2">
    <location>
        <begin position="254"/>
        <end position="263"/>
    </location>
</feature>
<dbReference type="PROSITE" id="PS51457">
    <property type="entry name" value="BEN"/>
    <property type="match status" value="1"/>
</dbReference>